<dbReference type="PATRIC" id="fig|1127696.3.peg.71"/>
<dbReference type="STRING" id="1127696.HMPREF9134_00083"/>
<accession>L1NI52</accession>
<dbReference type="Pfam" id="PF14487">
    <property type="entry name" value="DarT"/>
    <property type="match status" value="1"/>
</dbReference>
<evidence type="ECO:0000313" key="10">
    <source>
        <dbReference type="Proteomes" id="UP000010408"/>
    </source>
</evidence>
<comment type="similarity">
    <text evidence="6">Belongs to the DarT ADP-ribosyltransferase family.</text>
</comment>
<evidence type="ECO:0000256" key="1">
    <source>
        <dbReference type="ARBA" id="ARBA00022649"/>
    </source>
</evidence>
<keyword evidence="7" id="KW-1133">Transmembrane helix</keyword>
<dbReference type="PROSITE" id="PS52018">
    <property type="entry name" value="DART"/>
    <property type="match status" value="1"/>
</dbReference>
<gene>
    <name evidence="9" type="ORF">HMPREF9134_00083</name>
</gene>
<dbReference type="HOGENOM" id="CLU_679446_0_0_10"/>
<keyword evidence="7" id="KW-0472">Membrane</keyword>
<organism evidence="9 10">
    <name type="scientific">Porphyromonas catoniae F0037</name>
    <dbReference type="NCBI Taxonomy" id="1127696"/>
    <lineage>
        <taxon>Bacteria</taxon>
        <taxon>Pseudomonadati</taxon>
        <taxon>Bacteroidota</taxon>
        <taxon>Bacteroidia</taxon>
        <taxon>Bacteroidales</taxon>
        <taxon>Porphyromonadaceae</taxon>
        <taxon>Porphyromonas</taxon>
    </lineage>
</organism>
<dbReference type="eggNOG" id="COG2110">
    <property type="taxonomic scope" value="Bacteria"/>
</dbReference>
<dbReference type="RefSeq" id="WP_005468041.1">
    <property type="nucleotide sequence ID" value="NZ_KB291034.1"/>
</dbReference>
<sequence>MSLDIIDPSVILGLVPLIILCILIIQIAISKKTKKRRQVEEFRRLKAQQETREARRRVVEARQLKERQKAQEAQHKDKVEYRQLSSEELTNIKIFRSKREYIWHFSHLYNVVEMLKYGCMYSREQALRKGLLKVDAAGDLVERTHIAHPYVRFYLTTKTPTQFYNEGLGKEPGSYYYERAQRMGFPKCPLPVFLRIDLGEMLDKMPERCFYSNGNLQQDRREIFQVIKDPNELNIAGFDEERVDWAEHQEAIQQEFLVRDKLSLSNLKSLRIFCYNESQMYLLKSLCGSFPIFGCWKMDINEVICVNESIFANRNPMLELPSPGNPHIKASRGKHFFELRGSSVLKIDISTCGDFSYDNGKIRIFAQEFSWRSVPDSSSFEVYLIDERPEARVREILIYTENVVI</sequence>
<evidence type="ECO:0000313" key="9">
    <source>
        <dbReference type="EMBL" id="EKY03194.1"/>
    </source>
</evidence>
<feature type="transmembrane region" description="Helical" evidence="7">
    <location>
        <begin position="6"/>
        <end position="29"/>
    </location>
</feature>
<dbReference type="GO" id="GO:0003677">
    <property type="term" value="F:DNA binding"/>
    <property type="evidence" value="ECO:0007669"/>
    <property type="project" value="UniProtKB-UniRule"/>
</dbReference>
<evidence type="ECO:0000259" key="8">
    <source>
        <dbReference type="PROSITE" id="PS52018"/>
    </source>
</evidence>
<proteinExistence type="inferred from homology"/>
<dbReference type="EMBL" id="AMEQ01000003">
    <property type="protein sequence ID" value="EKY03194.1"/>
    <property type="molecule type" value="Genomic_DNA"/>
</dbReference>
<evidence type="ECO:0000256" key="5">
    <source>
        <dbReference type="ARBA" id="ARBA00023125"/>
    </source>
</evidence>
<keyword evidence="5 6" id="KW-0238">DNA-binding</keyword>
<comment type="caution">
    <text evidence="9">The sequence shown here is derived from an EMBL/GenBank/DDBJ whole genome shotgun (WGS) entry which is preliminary data.</text>
</comment>
<feature type="domain" description="DarT" evidence="8">
    <location>
        <begin position="100"/>
        <end position="312"/>
    </location>
</feature>
<evidence type="ECO:0000256" key="2">
    <source>
        <dbReference type="ARBA" id="ARBA00022676"/>
    </source>
</evidence>
<keyword evidence="3" id="KW-0808">Transferase</keyword>
<evidence type="ECO:0000256" key="7">
    <source>
        <dbReference type="SAM" id="Phobius"/>
    </source>
</evidence>
<evidence type="ECO:0000256" key="4">
    <source>
        <dbReference type="ARBA" id="ARBA00022695"/>
    </source>
</evidence>
<keyword evidence="7" id="KW-0812">Transmembrane</keyword>
<keyword evidence="2" id="KW-0328">Glycosyltransferase</keyword>
<dbReference type="GO" id="GO:0016757">
    <property type="term" value="F:glycosyltransferase activity"/>
    <property type="evidence" value="ECO:0007669"/>
    <property type="project" value="UniProtKB-KW"/>
</dbReference>
<comment type="caution">
    <text evidence="6">Lacks conserved residue(s) required for the propagation of feature annotation.</text>
</comment>
<keyword evidence="1 6" id="KW-1277">Toxin-antitoxin system</keyword>
<evidence type="ECO:0000256" key="6">
    <source>
        <dbReference type="PROSITE-ProRule" id="PRU01362"/>
    </source>
</evidence>
<reference evidence="9 10" key="1">
    <citation type="submission" date="2012-05" db="EMBL/GenBank/DDBJ databases">
        <authorList>
            <person name="Weinstock G."/>
            <person name="Sodergren E."/>
            <person name="Lobos E.A."/>
            <person name="Fulton L."/>
            <person name="Fulton R."/>
            <person name="Courtney L."/>
            <person name="Fronick C."/>
            <person name="O'Laughlin M."/>
            <person name="Godfrey J."/>
            <person name="Wilson R.M."/>
            <person name="Miner T."/>
            <person name="Farmer C."/>
            <person name="Delehaunty K."/>
            <person name="Cordes M."/>
            <person name="Minx P."/>
            <person name="Tomlinson C."/>
            <person name="Chen J."/>
            <person name="Wollam A."/>
            <person name="Pepin K.H."/>
            <person name="Bhonagiri V."/>
            <person name="Zhang X."/>
            <person name="Suruliraj S."/>
            <person name="Warren W."/>
            <person name="Mitreva M."/>
            <person name="Mardis E.R."/>
            <person name="Wilson R.K."/>
        </authorList>
    </citation>
    <scope>NUCLEOTIDE SEQUENCE [LARGE SCALE GENOMIC DNA]</scope>
    <source>
        <strain evidence="9 10">F0037</strain>
    </source>
</reference>
<dbReference type="InterPro" id="IPR029494">
    <property type="entry name" value="DarT"/>
</dbReference>
<name>L1NI52_9PORP</name>
<dbReference type="GO" id="GO:0016779">
    <property type="term" value="F:nucleotidyltransferase activity"/>
    <property type="evidence" value="ECO:0007669"/>
    <property type="project" value="UniProtKB-KW"/>
</dbReference>
<keyword evidence="4" id="KW-0548">Nucleotidyltransferase</keyword>
<dbReference type="AlphaFoldDB" id="L1NI52"/>
<evidence type="ECO:0000256" key="3">
    <source>
        <dbReference type="ARBA" id="ARBA00022679"/>
    </source>
</evidence>
<dbReference type="Proteomes" id="UP000010408">
    <property type="component" value="Unassembled WGS sequence"/>
</dbReference>
<protein>
    <recommendedName>
        <fullName evidence="8">DarT domain-containing protein</fullName>
    </recommendedName>
</protein>